<evidence type="ECO:0000256" key="2">
    <source>
        <dbReference type="ARBA" id="ARBA00022630"/>
    </source>
</evidence>
<evidence type="ECO:0000259" key="11">
    <source>
        <dbReference type="Pfam" id="PF02769"/>
    </source>
</evidence>
<dbReference type="Gene3D" id="3.50.50.100">
    <property type="match status" value="1"/>
</dbReference>
<dbReference type="InterPro" id="IPR036921">
    <property type="entry name" value="PurM-like_N_sf"/>
</dbReference>
<keyword evidence="3 13" id="KW-0808">Transferase</keyword>
<keyword evidence="5" id="KW-0418">Kinase</keyword>
<feature type="domain" description="FAD/NAD(P)-binding" evidence="12">
    <location>
        <begin position="15"/>
        <end position="313"/>
    </location>
</feature>
<dbReference type="InterPro" id="IPR004536">
    <property type="entry name" value="SPS/SelD"/>
</dbReference>
<dbReference type="PANTHER" id="PTHR42913:SF9">
    <property type="entry name" value="SLR1591 PROTEIN"/>
    <property type="match status" value="1"/>
</dbReference>
<gene>
    <name evidence="13" type="primary">selD</name>
    <name evidence="13" type="ORF">ACFFLH_10370</name>
</gene>
<dbReference type="RefSeq" id="WP_027312345.1">
    <property type="nucleotide sequence ID" value="NZ_JBHLZN010000003.1"/>
</dbReference>
<dbReference type="PRINTS" id="PR00368">
    <property type="entry name" value="FADPNR"/>
</dbReference>
<dbReference type="Pfam" id="PF00586">
    <property type="entry name" value="AIRS"/>
    <property type="match status" value="1"/>
</dbReference>
<evidence type="ECO:0000256" key="4">
    <source>
        <dbReference type="ARBA" id="ARBA00022741"/>
    </source>
</evidence>
<comment type="cofactor">
    <cofactor evidence="1">
        <name>FAD</name>
        <dbReference type="ChEBI" id="CHEBI:57692"/>
    </cofactor>
</comment>
<keyword evidence="14" id="KW-1185">Reference proteome</keyword>
<feature type="domain" description="PurM-like C-terminal" evidence="11">
    <location>
        <begin position="558"/>
        <end position="734"/>
    </location>
</feature>
<organism evidence="13 14">
    <name type="scientific">Balneatrix alpica</name>
    <dbReference type="NCBI Taxonomy" id="75684"/>
    <lineage>
        <taxon>Bacteria</taxon>
        <taxon>Pseudomonadati</taxon>
        <taxon>Pseudomonadota</taxon>
        <taxon>Gammaproteobacteria</taxon>
        <taxon>Oceanospirillales</taxon>
        <taxon>Balneatrichaceae</taxon>
        <taxon>Balneatrix</taxon>
    </lineage>
</organism>
<dbReference type="Gene3D" id="3.30.1330.10">
    <property type="entry name" value="PurM-like, N-terminal domain"/>
    <property type="match status" value="1"/>
</dbReference>
<keyword evidence="7" id="KW-0067">ATP-binding</keyword>
<evidence type="ECO:0000313" key="14">
    <source>
        <dbReference type="Proteomes" id="UP001589628"/>
    </source>
</evidence>
<dbReference type="GO" id="GO:0004756">
    <property type="term" value="F:selenide, water dikinase activity"/>
    <property type="evidence" value="ECO:0007669"/>
    <property type="project" value="UniProtKB-EC"/>
</dbReference>
<dbReference type="InterPro" id="IPR036676">
    <property type="entry name" value="PurM-like_C_sf"/>
</dbReference>
<evidence type="ECO:0000256" key="3">
    <source>
        <dbReference type="ARBA" id="ARBA00022679"/>
    </source>
</evidence>
<dbReference type="NCBIfam" id="TIGR00476">
    <property type="entry name" value="selD"/>
    <property type="match status" value="1"/>
</dbReference>
<feature type="domain" description="PurM-like N-terminal" evidence="10">
    <location>
        <begin position="436"/>
        <end position="543"/>
    </location>
</feature>
<dbReference type="Proteomes" id="UP001589628">
    <property type="component" value="Unassembled WGS sequence"/>
</dbReference>
<accession>A0ABV5ZC28</accession>
<reference evidence="13 14" key="1">
    <citation type="submission" date="2024-09" db="EMBL/GenBank/DDBJ databases">
        <authorList>
            <person name="Sun Q."/>
            <person name="Mori K."/>
        </authorList>
    </citation>
    <scope>NUCLEOTIDE SEQUENCE [LARGE SCALE GENOMIC DNA]</scope>
    <source>
        <strain evidence="13 14">ATCC 51285</strain>
    </source>
</reference>
<dbReference type="InterPro" id="IPR036188">
    <property type="entry name" value="FAD/NAD-bd_sf"/>
</dbReference>
<keyword evidence="6" id="KW-0274">FAD</keyword>
<dbReference type="SUPFAM" id="SSF56042">
    <property type="entry name" value="PurM C-terminal domain-like"/>
    <property type="match status" value="1"/>
</dbReference>
<evidence type="ECO:0000256" key="8">
    <source>
        <dbReference type="ARBA" id="ARBA00023002"/>
    </source>
</evidence>
<dbReference type="Pfam" id="PF02769">
    <property type="entry name" value="AIRS_C"/>
    <property type="match status" value="1"/>
</dbReference>
<name>A0ABV5ZC28_9GAMM</name>
<dbReference type="EC" id="2.7.9.3" evidence="13"/>
<evidence type="ECO:0000259" key="12">
    <source>
        <dbReference type="Pfam" id="PF07992"/>
    </source>
</evidence>
<dbReference type="InterPro" id="IPR017584">
    <property type="entry name" value="Pyridine_nucleo_diS_OxRdtase_N"/>
</dbReference>
<keyword evidence="9" id="KW-0711">Selenium</keyword>
<protein>
    <submittedName>
        <fullName evidence="13">Selenide, water dikinase SelD</fullName>
        <ecNumber evidence="13">2.7.9.3</ecNumber>
    </submittedName>
</protein>
<dbReference type="PANTHER" id="PTHR42913">
    <property type="entry name" value="APOPTOSIS-INDUCING FACTOR 1"/>
    <property type="match status" value="1"/>
</dbReference>
<evidence type="ECO:0000256" key="5">
    <source>
        <dbReference type="ARBA" id="ARBA00022777"/>
    </source>
</evidence>
<evidence type="ECO:0000256" key="9">
    <source>
        <dbReference type="ARBA" id="ARBA00023266"/>
    </source>
</evidence>
<proteinExistence type="predicted"/>
<comment type="caution">
    <text evidence="13">The sequence shown here is derived from an EMBL/GenBank/DDBJ whole genome shotgun (WGS) entry which is preliminary data.</text>
</comment>
<dbReference type="CDD" id="cd02195">
    <property type="entry name" value="SelD"/>
    <property type="match status" value="1"/>
</dbReference>
<dbReference type="InterPro" id="IPR016188">
    <property type="entry name" value="PurM-like_N"/>
</dbReference>
<evidence type="ECO:0000259" key="10">
    <source>
        <dbReference type="Pfam" id="PF00586"/>
    </source>
</evidence>
<sequence>MQTRANHPFQPPQQDLVLIGGGHSHALVLLDWAMRPVPGVRLTLISEQSYSPYSGMLPGLVAGHYQVDDIHYDLRNLCRHAGARFIQARVNGLDPEQQQIKLEGRPALEYDLLSINAGAVPDWQVAGARQYSIPVKPISGFWQRWQAARATLLEADQPQHIVLVGGGAGSVELALCMRTALQQARVQHPISLISRGPEPVADYPKRMKAALATRLQQQQISVISQFNVADVSAKQLHSQQGHNLDYDYLFWCTQARAAPWPGESGLAVNEQGFIRVHPTLSSLSYPNIFAAGDIAWIDQHPLPRAGVYAVRQGKILAANLKAKLAGQPLLPYRPQRHFLSLLACGNQDAVGAKGRLSLAGPWVWRLKDHIDRRFMRMLQQLPVLPPPRSQDDISLEPPAMRCGGCAGKVGASVLQQALNRIQQPEHCQLNALPGRDDAAVISWPASPTKLVQSLDVLKPLVDDPYLFARLTTLHALSDLYAMHAKPHSAQLLVQLQHASETLQVRDMQQLLAGVEEELQRAGAELLGGHTLEGEQMQLGLCVNGQAQAQQLISKQGLQAGDLLVLSKPLGSGALFAAAMRGAARGDWISQALDTLLQSNAQAAELFAQYQAHALTDITGFGLLGHLQEMLGHQGAELWLAQLPSLPGALEVLQQGYHSTLSPANRRLRHLLQPAPELDTSQPRYALLFDPQTCGGLLAAIAPQHWPDLQQASSQAGQPLWLIGKVTEQHGIHITDQAG</sequence>
<dbReference type="NCBIfam" id="TIGR03169">
    <property type="entry name" value="Nterm_to_SelD"/>
    <property type="match status" value="1"/>
</dbReference>
<dbReference type="InterPro" id="IPR051169">
    <property type="entry name" value="NADH-Q_oxidoreductase"/>
</dbReference>
<evidence type="ECO:0000256" key="7">
    <source>
        <dbReference type="ARBA" id="ARBA00022840"/>
    </source>
</evidence>
<keyword evidence="8" id="KW-0560">Oxidoreductase</keyword>
<dbReference type="SUPFAM" id="SSF55326">
    <property type="entry name" value="PurM N-terminal domain-like"/>
    <property type="match status" value="1"/>
</dbReference>
<dbReference type="Gene3D" id="3.90.650.10">
    <property type="entry name" value="PurM-like C-terminal domain"/>
    <property type="match status" value="1"/>
</dbReference>
<dbReference type="InterPro" id="IPR023753">
    <property type="entry name" value="FAD/NAD-binding_dom"/>
</dbReference>
<evidence type="ECO:0000256" key="6">
    <source>
        <dbReference type="ARBA" id="ARBA00022827"/>
    </source>
</evidence>
<evidence type="ECO:0000256" key="1">
    <source>
        <dbReference type="ARBA" id="ARBA00001974"/>
    </source>
</evidence>
<dbReference type="EMBL" id="JBHLZN010000003">
    <property type="protein sequence ID" value="MFB9886818.1"/>
    <property type="molecule type" value="Genomic_DNA"/>
</dbReference>
<dbReference type="SUPFAM" id="SSF51905">
    <property type="entry name" value="FAD/NAD(P)-binding domain"/>
    <property type="match status" value="2"/>
</dbReference>
<dbReference type="InterPro" id="IPR010918">
    <property type="entry name" value="PurM-like_C_dom"/>
</dbReference>
<keyword evidence="4" id="KW-0547">Nucleotide-binding</keyword>
<keyword evidence="2" id="KW-0285">Flavoprotein</keyword>
<dbReference type="Pfam" id="PF07992">
    <property type="entry name" value="Pyr_redox_2"/>
    <property type="match status" value="1"/>
</dbReference>
<evidence type="ECO:0000313" key="13">
    <source>
        <dbReference type="EMBL" id="MFB9886818.1"/>
    </source>
</evidence>